<feature type="active site" evidence="6">
    <location>
        <position position="199"/>
    </location>
</feature>
<feature type="domain" description="Phosphomannose isomerase type I catalytic" evidence="7">
    <location>
        <begin position="13"/>
        <end position="108"/>
    </location>
</feature>
<dbReference type="GO" id="GO:0004476">
    <property type="term" value="F:mannose-6-phosphate isomerase activity"/>
    <property type="evidence" value="ECO:0007669"/>
    <property type="project" value="InterPro"/>
</dbReference>
<protein>
    <recommendedName>
        <fullName evidence="3">Phosphohexomutase</fullName>
    </recommendedName>
    <alternativeName>
        <fullName evidence="4">Phosphomannose isomerase</fullName>
    </alternativeName>
</protein>
<proteinExistence type="predicted"/>
<dbReference type="Gene3D" id="2.60.120.10">
    <property type="entry name" value="Jelly Rolls"/>
    <property type="match status" value="2"/>
</dbReference>
<dbReference type="STRING" id="649638.Trad_0183"/>
<dbReference type="PANTHER" id="PTHR42742">
    <property type="entry name" value="TRANSCRIPTIONAL REPRESSOR MPRA"/>
    <property type="match status" value="1"/>
</dbReference>
<keyword evidence="1 5" id="KW-0479">Metal-binding</keyword>
<keyword evidence="10" id="KW-1185">Reference proteome</keyword>
<dbReference type="InterPro" id="IPR051804">
    <property type="entry name" value="Carb_Metab_Reg_Kinase/Isom"/>
</dbReference>
<evidence type="ECO:0000313" key="9">
    <source>
        <dbReference type="EMBL" id="ADI13324.1"/>
    </source>
</evidence>
<evidence type="ECO:0000256" key="3">
    <source>
        <dbReference type="ARBA" id="ARBA00029741"/>
    </source>
</evidence>
<evidence type="ECO:0000256" key="1">
    <source>
        <dbReference type="ARBA" id="ARBA00022723"/>
    </source>
</evidence>
<feature type="domain" description="Mannose-6-phosphate isomerase cupin" evidence="8">
    <location>
        <begin position="244"/>
        <end position="320"/>
    </location>
</feature>
<dbReference type="PANTHER" id="PTHR42742:SF3">
    <property type="entry name" value="FRUCTOKINASE"/>
    <property type="match status" value="1"/>
</dbReference>
<feature type="binding site" evidence="5">
    <location>
        <position position="121"/>
    </location>
    <ligand>
        <name>Zn(2+)</name>
        <dbReference type="ChEBI" id="CHEBI:29105"/>
    </ligand>
</feature>
<evidence type="ECO:0000256" key="4">
    <source>
        <dbReference type="ARBA" id="ARBA00030762"/>
    </source>
</evidence>
<organism evidence="9 10">
    <name type="scientific">Truepera radiovictrix (strain DSM 17093 / CIP 108686 / LMG 22925 / RQ-24)</name>
    <dbReference type="NCBI Taxonomy" id="649638"/>
    <lineage>
        <taxon>Bacteria</taxon>
        <taxon>Thermotogati</taxon>
        <taxon>Deinococcota</taxon>
        <taxon>Deinococci</taxon>
        <taxon>Trueperales</taxon>
        <taxon>Trueperaceae</taxon>
        <taxon>Truepera</taxon>
    </lineage>
</organism>
<dbReference type="PIRSF" id="PIRSF036894">
    <property type="entry name" value="PMI_Firm_short"/>
    <property type="match status" value="1"/>
</dbReference>
<feature type="binding site" evidence="5">
    <location>
        <position position="101"/>
    </location>
    <ligand>
        <name>Zn(2+)</name>
        <dbReference type="ChEBI" id="CHEBI:29105"/>
    </ligand>
</feature>
<dbReference type="InterPro" id="IPR049071">
    <property type="entry name" value="MPI_cupin_dom"/>
</dbReference>
<dbReference type="Pfam" id="PF21621">
    <property type="entry name" value="MPI_cupin_dom"/>
    <property type="match status" value="1"/>
</dbReference>
<evidence type="ECO:0000256" key="5">
    <source>
        <dbReference type="PIRSR" id="PIRSR036894-1"/>
    </source>
</evidence>
<dbReference type="EMBL" id="CP002049">
    <property type="protein sequence ID" value="ADI13324.1"/>
    <property type="molecule type" value="Genomic_DNA"/>
</dbReference>
<dbReference type="GO" id="GO:0005975">
    <property type="term" value="P:carbohydrate metabolic process"/>
    <property type="evidence" value="ECO:0007669"/>
    <property type="project" value="InterPro"/>
</dbReference>
<evidence type="ECO:0000256" key="6">
    <source>
        <dbReference type="PIRSR" id="PIRSR036894-2"/>
    </source>
</evidence>
<keyword evidence="9" id="KW-0413">Isomerase</keyword>
<keyword evidence="2 5" id="KW-0862">Zinc</keyword>
<dbReference type="RefSeq" id="WP_013176704.1">
    <property type="nucleotide sequence ID" value="NC_014221.1"/>
</dbReference>
<dbReference type="InterPro" id="IPR014710">
    <property type="entry name" value="RmlC-like_jellyroll"/>
</dbReference>
<sequence length="324" mass="35363">MTLYPLELERFLSPRLWGGDRLVSYLGIAEPAEEEPLGESWQVYAGCRILNGPLQGKTLAEASRDHGAALLGTAPMARYGHTFPLLAKFIDAGEALSIQVHPDDAYAREHEPETGFLGKSEAWYILEAAPGAGVIWGFKDALTPEEVRRAAEEARLEAHLNFVPVRAGEVVYNPAGTVHAIGAGVFLFEIQQTSDLTYRLYDYGRRGADGKPRELHLDRALEVADLTPGERAKVPPKELGEGKTELLSTEHFVLERWDVAGDREESTRETSVELLTTISGGLELYAGASHVRLPQGRSVVLPAALGAYTLKGEGALLRAFVPPR</sequence>
<dbReference type="GO" id="GO:0008270">
    <property type="term" value="F:zinc ion binding"/>
    <property type="evidence" value="ECO:0007669"/>
    <property type="project" value="InterPro"/>
</dbReference>
<dbReference type="KEGG" id="tra:Trad_0183"/>
<evidence type="ECO:0000256" key="2">
    <source>
        <dbReference type="ARBA" id="ARBA00022833"/>
    </source>
</evidence>
<dbReference type="Pfam" id="PF20511">
    <property type="entry name" value="PMI_typeI_cat"/>
    <property type="match status" value="1"/>
</dbReference>
<dbReference type="AlphaFoldDB" id="D7CXW4"/>
<gene>
    <name evidence="9" type="ordered locus">Trad_0183</name>
</gene>
<name>D7CXW4_TRURR</name>
<dbReference type="Proteomes" id="UP000000379">
    <property type="component" value="Chromosome"/>
</dbReference>
<dbReference type="InterPro" id="IPR011051">
    <property type="entry name" value="RmlC_Cupin_sf"/>
</dbReference>
<reference evidence="9 10" key="2">
    <citation type="journal article" date="2011" name="Stand. Genomic Sci.">
        <title>Complete genome sequence of Truepera radiovictrix type strain (RQ-24).</title>
        <authorList>
            <person name="Ivanova N."/>
            <person name="Rohde C."/>
            <person name="Munk C."/>
            <person name="Nolan M."/>
            <person name="Lucas S."/>
            <person name="Del Rio T.G."/>
            <person name="Tice H."/>
            <person name="Deshpande S."/>
            <person name="Cheng J.F."/>
            <person name="Tapia R."/>
            <person name="Han C."/>
            <person name="Goodwin L."/>
            <person name="Pitluck S."/>
            <person name="Liolios K."/>
            <person name="Mavromatis K."/>
            <person name="Mikhailova N."/>
            <person name="Pati A."/>
            <person name="Chen A."/>
            <person name="Palaniappan K."/>
            <person name="Land M."/>
            <person name="Hauser L."/>
            <person name="Chang Y.J."/>
            <person name="Jeffries C.D."/>
            <person name="Brambilla E."/>
            <person name="Rohde M."/>
            <person name="Goker M."/>
            <person name="Tindall B.J."/>
            <person name="Woyke T."/>
            <person name="Bristow J."/>
            <person name="Eisen J.A."/>
            <person name="Markowitz V."/>
            <person name="Hugenholtz P."/>
            <person name="Kyrpides N.C."/>
            <person name="Klenk H.P."/>
            <person name="Lapidus A."/>
        </authorList>
    </citation>
    <scope>NUCLEOTIDE SEQUENCE [LARGE SCALE GENOMIC DNA]</scope>
    <source>
        <strain evidence="10">DSM 17093 / CIP 108686 / LMG 22925 / RQ-24</strain>
    </source>
</reference>
<feature type="binding site" evidence="5">
    <location>
        <position position="179"/>
    </location>
    <ligand>
        <name>Zn(2+)</name>
        <dbReference type="ChEBI" id="CHEBI:29105"/>
    </ligand>
</feature>
<evidence type="ECO:0000259" key="8">
    <source>
        <dbReference type="Pfam" id="PF21621"/>
    </source>
</evidence>
<dbReference type="CDD" id="cd07010">
    <property type="entry name" value="cupin_PMI_type_I_N_bac"/>
    <property type="match status" value="1"/>
</dbReference>
<dbReference type="eggNOG" id="COG1482">
    <property type="taxonomic scope" value="Bacteria"/>
</dbReference>
<evidence type="ECO:0000259" key="7">
    <source>
        <dbReference type="Pfam" id="PF20511"/>
    </source>
</evidence>
<dbReference type="InterPro" id="IPR014628">
    <property type="entry name" value="Man6P_isomerase_Firm_short"/>
</dbReference>
<dbReference type="HOGENOM" id="CLU_020529_0_1_0"/>
<comment type="cofactor">
    <cofactor evidence="5">
        <name>Zn(2+)</name>
        <dbReference type="ChEBI" id="CHEBI:29105"/>
    </cofactor>
    <text evidence="5">Binds 1 zinc ion per subunit.</text>
</comment>
<reference evidence="10" key="1">
    <citation type="submission" date="2010-05" db="EMBL/GenBank/DDBJ databases">
        <title>The complete genome of Truepera radiovictris DSM 17093.</title>
        <authorList>
            <consortium name="US DOE Joint Genome Institute (JGI-PGF)"/>
            <person name="Lucas S."/>
            <person name="Copeland A."/>
            <person name="Lapidus A."/>
            <person name="Glavina del Rio T."/>
            <person name="Dalin E."/>
            <person name="Tice H."/>
            <person name="Bruce D."/>
            <person name="Goodwin L."/>
            <person name="Pitluck S."/>
            <person name="Kyrpides N."/>
            <person name="Mavromatis K."/>
            <person name="Ovchinnikova G."/>
            <person name="Munk A.C."/>
            <person name="Detter J.C."/>
            <person name="Han C."/>
            <person name="Tapia R."/>
            <person name="Land M."/>
            <person name="Hauser L."/>
            <person name="Markowitz V."/>
            <person name="Cheng J.-F."/>
            <person name="Hugenholtz P."/>
            <person name="Woyke T."/>
            <person name="Wu D."/>
            <person name="Tindall B."/>
            <person name="Pomrenke H.G."/>
            <person name="Brambilla E."/>
            <person name="Klenk H.-P."/>
            <person name="Eisen J.A."/>
        </authorList>
    </citation>
    <scope>NUCLEOTIDE SEQUENCE [LARGE SCALE GENOMIC DNA]</scope>
    <source>
        <strain evidence="10">DSM 17093 / CIP 108686 / LMG 22925 / RQ-24</strain>
    </source>
</reference>
<evidence type="ECO:0000313" key="10">
    <source>
        <dbReference type="Proteomes" id="UP000000379"/>
    </source>
</evidence>
<dbReference type="SUPFAM" id="SSF51182">
    <property type="entry name" value="RmlC-like cupins"/>
    <property type="match status" value="1"/>
</dbReference>
<dbReference type="InterPro" id="IPR046457">
    <property type="entry name" value="PMI_typeI_cat"/>
</dbReference>
<accession>D7CXW4</accession>